<dbReference type="SMART" id="SM00822">
    <property type="entry name" value="PKS_KR"/>
    <property type="match status" value="1"/>
</dbReference>
<evidence type="ECO:0000256" key="1">
    <source>
        <dbReference type="ARBA" id="ARBA00022857"/>
    </source>
</evidence>
<dbReference type="InterPro" id="IPR002347">
    <property type="entry name" value="SDR_fam"/>
</dbReference>
<dbReference type="GO" id="GO:0016491">
    <property type="term" value="F:oxidoreductase activity"/>
    <property type="evidence" value="ECO:0007669"/>
    <property type="project" value="UniProtKB-KW"/>
</dbReference>
<evidence type="ECO:0000256" key="2">
    <source>
        <dbReference type="ARBA" id="ARBA00023002"/>
    </source>
</evidence>
<evidence type="ECO:0000259" key="3">
    <source>
        <dbReference type="SMART" id="SM00822"/>
    </source>
</evidence>
<protein>
    <recommendedName>
        <fullName evidence="3">Ketoreductase domain-containing protein</fullName>
    </recommendedName>
</protein>
<dbReference type="FunFam" id="3.40.50.720:FF:000084">
    <property type="entry name" value="Short-chain dehydrogenase reductase"/>
    <property type="match status" value="1"/>
</dbReference>
<comment type="caution">
    <text evidence="4">The sequence shown here is derived from an EMBL/GenBank/DDBJ whole genome shotgun (WGS) entry which is preliminary data.</text>
</comment>
<evidence type="ECO:0000313" key="4">
    <source>
        <dbReference type="EMBL" id="KAK1300538.1"/>
    </source>
</evidence>
<dbReference type="PANTHER" id="PTHR42898">
    <property type="entry name" value="TROPINONE REDUCTASE"/>
    <property type="match status" value="1"/>
</dbReference>
<sequence>MTALVTGGTRGIGHAIVEELVGHGASVHTCARNESVLNQCLQRWKDLGSPVTGSVCDVSSRADREKLMELASSIFHGKLNILVNNAGTSIFKRAEDQTAEDFSFIMATNFESAFHLSQLAHPLLKTSGGGTIIFISSIAGTVAGPQISVYAATKGAMNQVAKNLAYEWAKDKIRVISVGPGFIKTELSDNYNAKAENENPKAFYEGVISQTPLRRFGEPEEISSIVTFLCMPAASYITGQTINVDGGLTISGFYT</sequence>
<dbReference type="InterPro" id="IPR045000">
    <property type="entry name" value="TR"/>
</dbReference>
<dbReference type="Gene3D" id="3.40.50.720">
    <property type="entry name" value="NAD(P)-binding Rossmann-like Domain"/>
    <property type="match status" value="1"/>
</dbReference>
<proteinExistence type="predicted"/>
<dbReference type="PROSITE" id="PS00061">
    <property type="entry name" value="ADH_SHORT"/>
    <property type="match status" value="1"/>
</dbReference>
<dbReference type="Proteomes" id="UP001180020">
    <property type="component" value="Unassembled WGS sequence"/>
</dbReference>
<dbReference type="PRINTS" id="PR00081">
    <property type="entry name" value="GDHRDH"/>
</dbReference>
<organism evidence="4 5">
    <name type="scientific">Acorus calamus</name>
    <name type="common">Sweet flag</name>
    <dbReference type="NCBI Taxonomy" id="4465"/>
    <lineage>
        <taxon>Eukaryota</taxon>
        <taxon>Viridiplantae</taxon>
        <taxon>Streptophyta</taxon>
        <taxon>Embryophyta</taxon>
        <taxon>Tracheophyta</taxon>
        <taxon>Spermatophyta</taxon>
        <taxon>Magnoliopsida</taxon>
        <taxon>Liliopsida</taxon>
        <taxon>Acoraceae</taxon>
        <taxon>Acorus</taxon>
    </lineage>
</organism>
<keyword evidence="1" id="KW-0521">NADP</keyword>
<keyword evidence="2" id="KW-0560">Oxidoreductase</keyword>
<reference evidence="4" key="2">
    <citation type="submission" date="2023-06" db="EMBL/GenBank/DDBJ databases">
        <authorList>
            <person name="Ma L."/>
            <person name="Liu K.-W."/>
            <person name="Li Z."/>
            <person name="Hsiao Y.-Y."/>
            <person name="Qi Y."/>
            <person name="Fu T."/>
            <person name="Tang G."/>
            <person name="Zhang D."/>
            <person name="Sun W.-H."/>
            <person name="Liu D.-K."/>
            <person name="Li Y."/>
            <person name="Chen G.-Z."/>
            <person name="Liu X.-D."/>
            <person name="Liao X.-Y."/>
            <person name="Jiang Y.-T."/>
            <person name="Yu X."/>
            <person name="Hao Y."/>
            <person name="Huang J."/>
            <person name="Zhao X.-W."/>
            <person name="Ke S."/>
            <person name="Chen Y.-Y."/>
            <person name="Wu W.-L."/>
            <person name="Hsu J.-L."/>
            <person name="Lin Y.-F."/>
            <person name="Huang M.-D."/>
            <person name="Li C.-Y."/>
            <person name="Huang L."/>
            <person name="Wang Z.-W."/>
            <person name="Zhao X."/>
            <person name="Zhong W.-Y."/>
            <person name="Peng D.-H."/>
            <person name="Ahmad S."/>
            <person name="Lan S."/>
            <person name="Zhang J.-S."/>
            <person name="Tsai W.-C."/>
            <person name="Van De Peer Y."/>
            <person name="Liu Z.-J."/>
        </authorList>
    </citation>
    <scope>NUCLEOTIDE SEQUENCE</scope>
    <source>
        <strain evidence="4">CP</strain>
        <tissue evidence="4">Leaves</tissue>
    </source>
</reference>
<name>A0AAV9DHF5_ACOCL</name>
<dbReference type="InterPro" id="IPR057326">
    <property type="entry name" value="KR_dom"/>
</dbReference>
<keyword evidence="5" id="KW-1185">Reference proteome</keyword>
<accession>A0AAV9DHF5</accession>
<feature type="domain" description="Ketoreductase" evidence="3">
    <location>
        <begin position="1"/>
        <end position="186"/>
    </location>
</feature>
<dbReference type="PRINTS" id="PR00080">
    <property type="entry name" value="SDRFAMILY"/>
</dbReference>
<dbReference type="PANTHER" id="PTHR42898:SF6">
    <property type="entry name" value="NADP-DEPENDENT MANNITOL DEHYDROGENASE"/>
    <property type="match status" value="1"/>
</dbReference>
<evidence type="ECO:0000313" key="5">
    <source>
        <dbReference type="Proteomes" id="UP001180020"/>
    </source>
</evidence>
<dbReference type="SUPFAM" id="SSF51735">
    <property type="entry name" value="NAD(P)-binding Rossmann-fold domains"/>
    <property type="match status" value="1"/>
</dbReference>
<dbReference type="AlphaFoldDB" id="A0AAV9DHF5"/>
<dbReference type="Pfam" id="PF13561">
    <property type="entry name" value="adh_short_C2"/>
    <property type="match status" value="1"/>
</dbReference>
<dbReference type="InterPro" id="IPR036291">
    <property type="entry name" value="NAD(P)-bd_dom_sf"/>
</dbReference>
<reference evidence="4" key="1">
    <citation type="journal article" date="2023" name="Nat. Commun.">
        <title>Diploid and tetraploid genomes of Acorus and the evolution of monocots.</title>
        <authorList>
            <person name="Ma L."/>
            <person name="Liu K.W."/>
            <person name="Li Z."/>
            <person name="Hsiao Y.Y."/>
            <person name="Qi Y."/>
            <person name="Fu T."/>
            <person name="Tang G.D."/>
            <person name="Zhang D."/>
            <person name="Sun W.H."/>
            <person name="Liu D.K."/>
            <person name="Li Y."/>
            <person name="Chen G.Z."/>
            <person name="Liu X.D."/>
            <person name="Liao X.Y."/>
            <person name="Jiang Y.T."/>
            <person name="Yu X."/>
            <person name="Hao Y."/>
            <person name="Huang J."/>
            <person name="Zhao X.W."/>
            <person name="Ke S."/>
            <person name="Chen Y.Y."/>
            <person name="Wu W.L."/>
            <person name="Hsu J.L."/>
            <person name="Lin Y.F."/>
            <person name="Huang M.D."/>
            <person name="Li C.Y."/>
            <person name="Huang L."/>
            <person name="Wang Z.W."/>
            <person name="Zhao X."/>
            <person name="Zhong W.Y."/>
            <person name="Peng D.H."/>
            <person name="Ahmad S."/>
            <person name="Lan S."/>
            <person name="Zhang J.S."/>
            <person name="Tsai W.C."/>
            <person name="Van de Peer Y."/>
            <person name="Liu Z.J."/>
        </authorList>
    </citation>
    <scope>NUCLEOTIDE SEQUENCE</scope>
    <source>
        <strain evidence="4">CP</strain>
    </source>
</reference>
<dbReference type="InterPro" id="IPR020904">
    <property type="entry name" value="Sc_DH/Rdtase_CS"/>
</dbReference>
<gene>
    <name evidence="4" type="ORF">QJS10_CPB13g00343</name>
</gene>
<dbReference type="EMBL" id="JAUJYO010000013">
    <property type="protein sequence ID" value="KAK1300538.1"/>
    <property type="molecule type" value="Genomic_DNA"/>
</dbReference>